<sequence length="302" mass="32489">SFFSLRFGLSIIFCCCYASALPRCRSKCGGIPIDYPFGLDDGCGSPLFRRVLSCSAAGELLLRTPSSNYPVVNITYSARSHILISDPYAWPCRGGAAGGGVPFSLDSGVPLRLSPVNDFLFFNCSGEDVVMEPKPLFCRRFPERCDFACDTASYLCRRLPECGGGGGGGGASCCAYFPRGSESLRMMRRRCAGYAGVYWRNSGEEFQTPAYGLRVDFDFPVSGRCRRCQDSGGSCGFDVADARRFLCLCGGGDSSPAYCTGAVAGVSVAGVFAGAGIWYLQKRLRAKPSVNHGVQTNENRLF</sequence>
<name>S8CJ01_9LAMI</name>
<dbReference type="Proteomes" id="UP000015453">
    <property type="component" value="Unassembled WGS sequence"/>
</dbReference>
<evidence type="ECO:0000313" key="12">
    <source>
        <dbReference type="Proteomes" id="UP000015453"/>
    </source>
</evidence>
<feature type="non-terminal residue" evidence="11">
    <location>
        <position position="1"/>
    </location>
</feature>
<dbReference type="EC" id="2.7.11.1" evidence="2"/>
<feature type="signal peptide" evidence="8">
    <location>
        <begin position="1"/>
        <end position="20"/>
    </location>
</feature>
<feature type="chain" id="PRO_5004549601" description="non-specific serine/threonine protein kinase" evidence="8">
    <location>
        <begin position="21"/>
        <end position="302"/>
    </location>
</feature>
<feature type="domain" description="Wall-associated receptor kinase C-terminal" evidence="10">
    <location>
        <begin position="212"/>
        <end position="251"/>
    </location>
</feature>
<keyword evidence="7" id="KW-0472">Membrane</keyword>
<accession>S8CJ01</accession>
<dbReference type="GO" id="GO:0030247">
    <property type="term" value="F:polysaccharide binding"/>
    <property type="evidence" value="ECO:0007669"/>
    <property type="project" value="InterPro"/>
</dbReference>
<dbReference type="OrthoDB" id="1857727at2759"/>
<evidence type="ECO:0000259" key="10">
    <source>
        <dbReference type="Pfam" id="PF14380"/>
    </source>
</evidence>
<evidence type="ECO:0000256" key="3">
    <source>
        <dbReference type="ARBA" id="ARBA00022729"/>
    </source>
</evidence>
<dbReference type="AlphaFoldDB" id="S8CJ01"/>
<dbReference type="EMBL" id="AUSU01004689">
    <property type="protein sequence ID" value="EPS64651.1"/>
    <property type="molecule type" value="Genomic_DNA"/>
</dbReference>
<gene>
    <name evidence="11" type="ORF">M569_10129</name>
</gene>
<dbReference type="InterPro" id="IPR025287">
    <property type="entry name" value="WAK_GUB"/>
</dbReference>
<comment type="subcellular location">
    <subcellularLocation>
        <location evidence="1">Membrane</location>
        <topology evidence="1">Single-pass membrane protein</topology>
    </subcellularLocation>
</comment>
<dbReference type="Pfam" id="PF14380">
    <property type="entry name" value="WAK_assoc"/>
    <property type="match status" value="1"/>
</dbReference>
<keyword evidence="12" id="KW-1185">Reference proteome</keyword>
<dbReference type="PANTHER" id="PTHR33355:SF5">
    <property type="entry name" value="F12F1.23 PROTEIN"/>
    <property type="match status" value="1"/>
</dbReference>
<keyword evidence="7" id="KW-0812">Transmembrane</keyword>
<reference evidence="11 12" key="1">
    <citation type="journal article" date="2013" name="BMC Genomics">
        <title>The miniature genome of a carnivorous plant Genlisea aurea contains a low number of genes and short non-coding sequences.</title>
        <authorList>
            <person name="Leushkin E.V."/>
            <person name="Sutormin R.A."/>
            <person name="Nabieva E.R."/>
            <person name="Penin A.A."/>
            <person name="Kondrashov A.S."/>
            <person name="Logacheva M.D."/>
        </authorList>
    </citation>
    <scope>NUCLEOTIDE SEQUENCE [LARGE SCALE GENOMIC DNA]</scope>
</reference>
<organism evidence="11 12">
    <name type="scientific">Genlisea aurea</name>
    <dbReference type="NCBI Taxonomy" id="192259"/>
    <lineage>
        <taxon>Eukaryota</taxon>
        <taxon>Viridiplantae</taxon>
        <taxon>Streptophyta</taxon>
        <taxon>Embryophyta</taxon>
        <taxon>Tracheophyta</taxon>
        <taxon>Spermatophyta</taxon>
        <taxon>Magnoliopsida</taxon>
        <taxon>eudicotyledons</taxon>
        <taxon>Gunneridae</taxon>
        <taxon>Pentapetalae</taxon>
        <taxon>asterids</taxon>
        <taxon>lamiids</taxon>
        <taxon>Lamiales</taxon>
        <taxon>Lentibulariaceae</taxon>
        <taxon>Genlisea</taxon>
    </lineage>
</organism>
<evidence type="ECO:0000256" key="8">
    <source>
        <dbReference type="SAM" id="SignalP"/>
    </source>
</evidence>
<dbReference type="PANTHER" id="PTHR33355">
    <property type="entry name" value="WALL-ASSOCIATED RECEPTOR KINASE CARBOXY-TERMINAL PROTEIN-RELATED"/>
    <property type="match status" value="1"/>
</dbReference>
<dbReference type="InterPro" id="IPR032872">
    <property type="entry name" value="WAK_assoc_C"/>
</dbReference>
<comment type="caution">
    <text evidence="11">The sequence shown here is derived from an EMBL/GenBank/DDBJ whole genome shotgun (WGS) entry which is preliminary data.</text>
</comment>
<evidence type="ECO:0000313" key="11">
    <source>
        <dbReference type="EMBL" id="EPS64651.1"/>
    </source>
</evidence>
<dbReference type="GO" id="GO:0016020">
    <property type="term" value="C:membrane"/>
    <property type="evidence" value="ECO:0007669"/>
    <property type="project" value="UniProtKB-SubCell"/>
</dbReference>
<comment type="catalytic activity">
    <reaction evidence="6">
        <text>L-seryl-[protein] + ATP = O-phospho-L-seryl-[protein] + ADP + H(+)</text>
        <dbReference type="Rhea" id="RHEA:17989"/>
        <dbReference type="Rhea" id="RHEA-COMP:9863"/>
        <dbReference type="Rhea" id="RHEA-COMP:11604"/>
        <dbReference type="ChEBI" id="CHEBI:15378"/>
        <dbReference type="ChEBI" id="CHEBI:29999"/>
        <dbReference type="ChEBI" id="CHEBI:30616"/>
        <dbReference type="ChEBI" id="CHEBI:83421"/>
        <dbReference type="ChEBI" id="CHEBI:456216"/>
        <dbReference type="EC" id="2.7.11.1"/>
    </reaction>
</comment>
<evidence type="ECO:0000256" key="5">
    <source>
        <dbReference type="ARBA" id="ARBA00047899"/>
    </source>
</evidence>
<feature type="domain" description="Wall-associated receptor kinase galacturonan-binding" evidence="9">
    <location>
        <begin position="24"/>
        <end position="84"/>
    </location>
</feature>
<evidence type="ECO:0000256" key="1">
    <source>
        <dbReference type="ARBA" id="ARBA00004167"/>
    </source>
</evidence>
<evidence type="ECO:0000256" key="4">
    <source>
        <dbReference type="ARBA" id="ARBA00023180"/>
    </source>
</evidence>
<keyword evidence="7" id="KW-1133">Transmembrane helix</keyword>
<feature type="transmembrane region" description="Helical" evidence="7">
    <location>
        <begin position="262"/>
        <end position="280"/>
    </location>
</feature>
<evidence type="ECO:0000259" key="9">
    <source>
        <dbReference type="Pfam" id="PF13947"/>
    </source>
</evidence>
<comment type="catalytic activity">
    <reaction evidence="5">
        <text>L-threonyl-[protein] + ATP = O-phospho-L-threonyl-[protein] + ADP + H(+)</text>
        <dbReference type="Rhea" id="RHEA:46608"/>
        <dbReference type="Rhea" id="RHEA-COMP:11060"/>
        <dbReference type="Rhea" id="RHEA-COMP:11605"/>
        <dbReference type="ChEBI" id="CHEBI:15378"/>
        <dbReference type="ChEBI" id="CHEBI:30013"/>
        <dbReference type="ChEBI" id="CHEBI:30616"/>
        <dbReference type="ChEBI" id="CHEBI:61977"/>
        <dbReference type="ChEBI" id="CHEBI:456216"/>
        <dbReference type="EC" id="2.7.11.1"/>
    </reaction>
</comment>
<evidence type="ECO:0000256" key="2">
    <source>
        <dbReference type="ARBA" id="ARBA00012513"/>
    </source>
</evidence>
<dbReference type="Pfam" id="PF13947">
    <property type="entry name" value="GUB_WAK_bind"/>
    <property type="match status" value="1"/>
</dbReference>
<keyword evidence="3 8" id="KW-0732">Signal</keyword>
<evidence type="ECO:0000256" key="7">
    <source>
        <dbReference type="SAM" id="Phobius"/>
    </source>
</evidence>
<protein>
    <recommendedName>
        <fullName evidence="2">non-specific serine/threonine protein kinase</fullName>
        <ecNumber evidence="2">2.7.11.1</ecNumber>
    </recommendedName>
</protein>
<dbReference type="GO" id="GO:0004674">
    <property type="term" value="F:protein serine/threonine kinase activity"/>
    <property type="evidence" value="ECO:0007669"/>
    <property type="project" value="UniProtKB-EC"/>
</dbReference>
<proteinExistence type="predicted"/>
<keyword evidence="4" id="KW-0325">Glycoprotein</keyword>
<evidence type="ECO:0000256" key="6">
    <source>
        <dbReference type="ARBA" id="ARBA00048679"/>
    </source>
</evidence>